<gene>
    <name evidence="1" type="ORF">ORAREDHAP_LOCUS4389</name>
</gene>
<dbReference type="GO" id="GO:0017056">
    <property type="term" value="F:structural constituent of nuclear pore"/>
    <property type="evidence" value="ECO:0007669"/>
    <property type="project" value="InterPro"/>
</dbReference>
<dbReference type="EMBL" id="CAEKKB010000001">
    <property type="protein sequence ID" value="CAB4294282.1"/>
    <property type="molecule type" value="Genomic_DNA"/>
</dbReference>
<evidence type="ECO:0000313" key="1">
    <source>
        <dbReference type="EMBL" id="CAB4294282.1"/>
    </source>
</evidence>
<name>A0A6J5W2R7_PRUAR</name>
<dbReference type="AlphaFoldDB" id="A0A6J5W2R7"/>
<keyword evidence="2" id="KW-1185">Reference proteome</keyword>
<accession>A0A6J5W2R7</accession>
<dbReference type="GO" id="GO:0006606">
    <property type="term" value="P:protein import into nucleus"/>
    <property type="evidence" value="ECO:0007669"/>
    <property type="project" value="TreeGrafter"/>
</dbReference>
<dbReference type="InterPro" id="IPR044840">
    <property type="entry name" value="Nup188"/>
</dbReference>
<sequence>MKKKTLGPRDRDLAKVSNVSLGLLPILCNRKYNGLDTEKFLTPNTWFLIIQNHLQLQHVILKLQDKNSLESVPIIMKFFFTVARVKRGAEMLITNGFLSSLRLLFATWTPQQIWGLGLAVITDMVQSLRDSSACSDVVENVIPHFFSEKAYMISYYLSAPVFPSDGHDKKRPQAQQRNFSY</sequence>
<dbReference type="GO" id="GO:0006405">
    <property type="term" value="P:RNA export from nucleus"/>
    <property type="evidence" value="ECO:0007669"/>
    <property type="project" value="TreeGrafter"/>
</dbReference>
<evidence type="ECO:0000313" key="2">
    <source>
        <dbReference type="Proteomes" id="UP000507245"/>
    </source>
</evidence>
<proteinExistence type="predicted"/>
<dbReference type="PANTHER" id="PTHR31431:SF1">
    <property type="entry name" value="NUCLEOPORIN NUP188"/>
    <property type="match status" value="1"/>
</dbReference>
<protein>
    <submittedName>
        <fullName evidence="1">Uncharacterized protein</fullName>
    </submittedName>
</protein>
<dbReference type="Proteomes" id="UP000507245">
    <property type="component" value="Unassembled WGS sequence"/>
</dbReference>
<reference evidence="2" key="1">
    <citation type="journal article" date="2020" name="Genome Biol.">
        <title>Gamete binning: chromosome-level and haplotype-resolved genome assembly enabled by high-throughput single-cell sequencing of gamete genomes.</title>
        <authorList>
            <person name="Campoy J.A."/>
            <person name="Sun H."/>
            <person name="Goel M."/>
            <person name="Jiao W.-B."/>
            <person name="Folz-Donahue K."/>
            <person name="Wang N."/>
            <person name="Rubio M."/>
            <person name="Liu C."/>
            <person name="Kukat C."/>
            <person name="Ruiz D."/>
            <person name="Huettel B."/>
            <person name="Schneeberger K."/>
        </authorList>
    </citation>
    <scope>NUCLEOTIDE SEQUENCE [LARGE SCALE GENOMIC DNA]</scope>
    <source>
        <strain evidence="2">cv. Rojo Pasion</strain>
    </source>
</reference>
<dbReference type="GO" id="GO:0044611">
    <property type="term" value="C:nuclear pore inner ring"/>
    <property type="evidence" value="ECO:0007669"/>
    <property type="project" value="TreeGrafter"/>
</dbReference>
<dbReference type="PANTHER" id="PTHR31431">
    <property type="entry name" value="NUCLEOPORIN NUP188 HOMOLOG"/>
    <property type="match status" value="1"/>
</dbReference>
<dbReference type="OrthoDB" id="552259at2759"/>
<organism evidence="1 2">
    <name type="scientific">Prunus armeniaca</name>
    <name type="common">Apricot</name>
    <name type="synonym">Armeniaca vulgaris</name>
    <dbReference type="NCBI Taxonomy" id="36596"/>
    <lineage>
        <taxon>Eukaryota</taxon>
        <taxon>Viridiplantae</taxon>
        <taxon>Streptophyta</taxon>
        <taxon>Embryophyta</taxon>
        <taxon>Tracheophyta</taxon>
        <taxon>Spermatophyta</taxon>
        <taxon>Magnoliopsida</taxon>
        <taxon>eudicotyledons</taxon>
        <taxon>Gunneridae</taxon>
        <taxon>Pentapetalae</taxon>
        <taxon>rosids</taxon>
        <taxon>fabids</taxon>
        <taxon>Rosales</taxon>
        <taxon>Rosaceae</taxon>
        <taxon>Amygdaloideae</taxon>
        <taxon>Amygdaleae</taxon>
        <taxon>Prunus</taxon>
    </lineage>
</organism>